<accession>A0AAV1A6A6</accession>
<evidence type="ECO:0000313" key="2">
    <source>
        <dbReference type="Proteomes" id="UP001157006"/>
    </source>
</evidence>
<keyword evidence="2" id="KW-1185">Reference proteome</keyword>
<dbReference type="InterPro" id="IPR036691">
    <property type="entry name" value="Endo/exonu/phosph_ase_sf"/>
</dbReference>
<name>A0AAV1A6A6_VICFA</name>
<dbReference type="Gene3D" id="3.60.10.10">
    <property type="entry name" value="Endonuclease/exonuclease/phosphatase"/>
    <property type="match status" value="1"/>
</dbReference>
<dbReference type="AlphaFoldDB" id="A0AAV1A6A6"/>
<proteinExistence type="predicted"/>
<dbReference type="PANTHER" id="PTHR33710:SF64">
    <property type="entry name" value="ENDONUCLEASE_EXONUCLEASE_PHOSPHATASE DOMAIN-CONTAINING PROTEIN"/>
    <property type="match status" value="1"/>
</dbReference>
<reference evidence="1 2" key="1">
    <citation type="submission" date="2023-01" db="EMBL/GenBank/DDBJ databases">
        <authorList>
            <person name="Kreplak J."/>
        </authorList>
    </citation>
    <scope>NUCLEOTIDE SEQUENCE [LARGE SCALE GENOMIC DNA]</scope>
</reference>
<dbReference type="SUPFAM" id="SSF56219">
    <property type="entry name" value="DNase I-like"/>
    <property type="match status" value="1"/>
</dbReference>
<organism evidence="1 2">
    <name type="scientific">Vicia faba</name>
    <name type="common">Broad bean</name>
    <name type="synonym">Faba vulgaris</name>
    <dbReference type="NCBI Taxonomy" id="3906"/>
    <lineage>
        <taxon>Eukaryota</taxon>
        <taxon>Viridiplantae</taxon>
        <taxon>Streptophyta</taxon>
        <taxon>Embryophyta</taxon>
        <taxon>Tracheophyta</taxon>
        <taxon>Spermatophyta</taxon>
        <taxon>Magnoliopsida</taxon>
        <taxon>eudicotyledons</taxon>
        <taxon>Gunneridae</taxon>
        <taxon>Pentapetalae</taxon>
        <taxon>rosids</taxon>
        <taxon>fabids</taxon>
        <taxon>Fabales</taxon>
        <taxon>Fabaceae</taxon>
        <taxon>Papilionoideae</taxon>
        <taxon>50 kb inversion clade</taxon>
        <taxon>NPAAA clade</taxon>
        <taxon>Hologalegina</taxon>
        <taxon>IRL clade</taxon>
        <taxon>Fabeae</taxon>
        <taxon>Vicia</taxon>
    </lineage>
</organism>
<dbReference type="EMBL" id="OX451738">
    <property type="protein sequence ID" value="CAI8605228.1"/>
    <property type="molecule type" value="Genomic_DNA"/>
</dbReference>
<dbReference type="PANTHER" id="PTHR33710">
    <property type="entry name" value="BNAC02G09200D PROTEIN"/>
    <property type="match status" value="1"/>
</dbReference>
<sequence length="130" mass="15546">MEEWCIGGDFNTMLYKEKRLVKGNSGTNRDIIEFMHFVEDMKLIDLPCVRGRFTWFSGNRTVMHKLDRFLLSYKLVDDWKVSVQRVWRRELADHCPVWLEIGGKDWGPKPFRFNNCWLSHGAFGIFIERE</sequence>
<dbReference type="Proteomes" id="UP001157006">
    <property type="component" value="Chromosome 3"/>
</dbReference>
<protein>
    <submittedName>
        <fullName evidence="1">Uncharacterized protein</fullName>
    </submittedName>
</protein>
<evidence type="ECO:0000313" key="1">
    <source>
        <dbReference type="EMBL" id="CAI8605228.1"/>
    </source>
</evidence>
<gene>
    <name evidence="1" type="ORF">VFH_III173080</name>
</gene>